<evidence type="ECO:0000313" key="3">
    <source>
        <dbReference type="Proteomes" id="UP001054821"/>
    </source>
</evidence>
<gene>
    <name evidence="2" type="ORF">L3X38_008581</name>
</gene>
<comment type="caution">
    <text evidence="2">The sequence shown here is derived from an EMBL/GenBank/DDBJ whole genome shotgun (WGS) entry which is preliminary data.</text>
</comment>
<dbReference type="AlphaFoldDB" id="A0AAD4ZX69"/>
<protein>
    <recommendedName>
        <fullName evidence="4">Secreted protein</fullName>
    </recommendedName>
</protein>
<evidence type="ECO:0000256" key="1">
    <source>
        <dbReference type="SAM" id="SignalP"/>
    </source>
</evidence>
<keyword evidence="1" id="KW-0732">Signal</keyword>
<name>A0AAD4ZX69_PRUDU</name>
<proteinExistence type="predicted"/>
<organism evidence="2 3">
    <name type="scientific">Prunus dulcis</name>
    <name type="common">Almond</name>
    <name type="synonym">Amygdalus dulcis</name>
    <dbReference type="NCBI Taxonomy" id="3755"/>
    <lineage>
        <taxon>Eukaryota</taxon>
        <taxon>Viridiplantae</taxon>
        <taxon>Streptophyta</taxon>
        <taxon>Embryophyta</taxon>
        <taxon>Tracheophyta</taxon>
        <taxon>Spermatophyta</taxon>
        <taxon>Magnoliopsida</taxon>
        <taxon>eudicotyledons</taxon>
        <taxon>Gunneridae</taxon>
        <taxon>Pentapetalae</taxon>
        <taxon>rosids</taxon>
        <taxon>fabids</taxon>
        <taxon>Rosales</taxon>
        <taxon>Rosaceae</taxon>
        <taxon>Amygdaloideae</taxon>
        <taxon>Amygdaleae</taxon>
        <taxon>Prunus</taxon>
    </lineage>
</organism>
<dbReference type="EMBL" id="JAJFAZ020000001">
    <property type="protein sequence ID" value="KAI5355686.1"/>
    <property type="molecule type" value="Genomic_DNA"/>
</dbReference>
<reference evidence="2 3" key="1">
    <citation type="journal article" date="2022" name="G3 (Bethesda)">
        <title>Whole-genome sequence and methylome profiling of the almond [Prunus dulcis (Mill.) D.A. Webb] cultivar 'Nonpareil'.</title>
        <authorList>
            <person name="D'Amico-Willman K.M."/>
            <person name="Ouma W.Z."/>
            <person name="Meulia T."/>
            <person name="Sideli G.M."/>
            <person name="Gradziel T.M."/>
            <person name="Fresnedo-Ramirez J."/>
        </authorList>
    </citation>
    <scope>NUCLEOTIDE SEQUENCE [LARGE SCALE GENOMIC DNA]</scope>
    <source>
        <strain evidence="2">Clone GOH B32 T37-40</strain>
    </source>
</reference>
<keyword evidence="3" id="KW-1185">Reference proteome</keyword>
<evidence type="ECO:0000313" key="2">
    <source>
        <dbReference type="EMBL" id="KAI5355686.1"/>
    </source>
</evidence>
<sequence length="78" mass="9225">MIKQLLILGWAFAVTIRHHMCNGIQRSTVDYSYLLWFFKRNRRRGADASARYWIIECCIGNGDSSWSGYSEQVEFPRF</sequence>
<dbReference type="Proteomes" id="UP001054821">
    <property type="component" value="Chromosome 1"/>
</dbReference>
<feature type="signal peptide" evidence="1">
    <location>
        <begin position="1"/>
        <end position="17"/>
    </location>
</feature>
<accession>A0AAD4ZX69</accession>
<feature type="chain" id="PRO_5041949986" description="Secreted protein" evidence="1">
    <location>
        <begin position="18"/>
        <end position="78"/>
    </location>
</feature>
<evidence type="ECO:0008006" key="4">
    <source>
        <dbReference type="Google" id="ProtNLM"/>
    </source>
</evidence>